<dbReference type="GO" id="GO:0009279">
    <property type="term" value="C:cell outer membrane"/>
    <property type="evidence" value="ECO:0007669"/>
    <property type="project" value="UniProtKB-SubCell"/>
</dbReference>
<proteinExistence type="inferred from homology"/>
<evidence type="ECO:0000256" key="11">
    <source>
        <dbReference type="ARBA" id="ARBA00023237"/>
    </source>
</evidence>
<accession>A0AAJ5WK42</accession>
<evidence type="ECO:0000256" key="2">
    <source>
        <dbReference type="ARBA" id="ARBA00022448"/>
    </source>
</evidence>
<keyword evidence="2 12" id="KW-0813">Transport</keyword>
<evidence type="ECO:0000256" key="5">
    <source>
        <dbReference type="ARBA" id="ARBA00022692"/>
    </source>
</evidence>
<keyword evidence="10 12" id="KW-0472">Membrane</keyword>
<dbReference type="PANTHER" id="PTHR32552">
    <property type="entry name" value="FERRICHROME IRON RECEPTOR-RELATED"/>
    <property type="match status" value="1"/>
</dbReference>
<keyword evidence="6" id="KW-0732">Signal</keyword>
<keyword evidence="14" id="KW-0675">Receptor</keyword>
<keyword evidence="11 12" id="KW-0998">Cell outer membrane</keyword>
<evidence type="ECO:0000313" key="15">
    <source>
        <dbReference type="Proteomes" id="UP001216329"/>
    </source>
</evidence>
<keyword evidence="3 12" id="KW-1134">Transmembrane beta strand</keyword>
<dbReference type="Pfam" id="PF00593">
    <property type="entry name" value="TonB_dep_Rec_b-barrel"/>
    <property type="match status" value="1"/>
</dbReference>
<dbReference type="PANTHER" id="PTHR32552:SF68">
    <property type="entry name" value="FERRICHROME OUTER MEMBRANE TRANSPORTER_PHAGE RECEPTOR"/>
    <property type="match status" value="1"/>
</dbReference>
<dbReference type="InterPro" id="IPR039426">
    <property type="entry name" value="TonB-dep_rcpt-like"/>
</dbReference>
<evidence type="ECO:0000256" key="7">
    <source>
        <dbReference type="ARBA" id="ARBA00023004"/>
    </source>
</evidence>
<dbReference type="PROSITE" id="PS52016">
    <property type="entry name" value="TONB_DEPENDENT_REC_3"/>
    <property type="match status" value="1"/>
</dbReference>
<evidence type="ECO:0000259" key="13">
    <source>
        <dbReference type="Pfam" id="PF00593"/>
    </source>
</evidence>
<gene>
    <name evidence="14" type="ORF">P0Y58_18465</name>
</gene>
<reference evidence="14" key="1">
    <citation type="submission" date="2023-03" db="EMBL/GenBank/DDBJ databases">
        <title>Andean soil-derived lignocellulolytic bacterial consortium as a source of novel taxa and putative plastic-active enzymes.</title>
        <authorList>
            <person name="Diaz-Garcia L."/>
            <person name="Chuvochina M."/>
            <person name="Feuerriegel G."/>
            <person name="Bunk B."/>
            <person name="Sproer C."/>
            <person name="Streit W.R."/>
            <person name="Rodriguez L.M."/>
            <person name="Overmann J."/>
            <person name="Jimenez D.J."/>
        </authorList>
    </citation>
    <scope>NUCLEOTIDE SEQUENCE</scope>
    <source>
        <strain evidence="14">MAG 876</strain>
    </source>
</reference>
<dbReference type="EMBL" id="CP119325">
    <property type="protein sequence ID" value="WEK33356.1"/>
    <property type="molecule type" value="Genomic_DNA"/>
</dbReference>
<evidence type="ECO:0000256" key="4">
    <source>
        <dbReference type="ARBA" id="ARBA00022496"/>
    </source>
</evidence>
<evidence type="ECO:0000256" key="6">
    <source>
        <dbReference type="ARBA" id="ARBA00022729"/>
    </source>
</evidence>
<keyword evidence="5 12" id="KW-0812">Transmembrane</keyword>
<organism evidence="14 15">
    <name type="scientific">Candidatus Pseudomonas phytovorans</name>
    <dbReference type="NCBI Taxonomy" id="3121377"/>
    <lineage>
        <taxon>Bacteria</taxon>
        <taxon>Pseudomonadati</taxon>
        <taxon>Pseudomonadota</taxon>
        <taxon>Gammaproteobacteria</taxon>
        <taxon>Pseudomonadales</taxon>
        <taxon>Pseudomonadaceae</taxon>
        <taxon>Pseudomonas</taxon>
    </lineage>
</organism>
<evidence type="ECO:0000256" key="3">
    <source>
        <dbReference type="ARBA" id="ARBA00022452"/>
    </source>
</evidence>
<evidence type="ECO:0000256" key="10">
    <source>
        <dbReference type="ARBA" id="ARBA00023136"/>
    </source>
</evidence>
<sequence length="245" mass="26892">MYNASATWKGTLQNASYSTSFQPTSGVAQDGSYFRPTEGEQYEVGIKYEPPGHNSFITLSVYDLTQKNVTTTDPTNPSFQVQTGEQRSRGIELEGKTELARGLDLIASYTYTDAEVTKANPVGSDATAYSLEGNVPISVPKDTASLWVDYSVQGGPLAGLGMGVGQRYVGSSYNARNTVKVPHYTLTDASVRYELAHLSEDLRGVSVDVSASNLFDKRYFTPGFYEQTVFYGNRRSVIGSLTYRW</sequence>
<dbReference type="SUPFAM" id="SSF56935">
    <property type="entry name" value="Porins"/>
    <property type="match status" value="1"/>
</dbReference>
<comment type="similarity">
    <text evidence="12">Belongs to the TonB-dependent receptor family.</text>
</comment>
<evidence type="ECO:0000256" key="8">
    <source>
        <dbReference type="ARBA" id="ARBA00023065"/>
    </source>
</evidence>
<name>A0AAJ5WK42_9PSED</name>
<keyword evidence="9" id="KW-0798">TonB box</keyword>
<dbReference type="Gene3D" id="2.40.170.20">
    <property type="entry name" value="TonB-dependent receptor, beta-barrel domain"/>
    <property type="match status" value="1"/>
</dbReference>
<comment type="subcellular location">
    <subcellularLocation>
        <location evidence="1 12">Cell outer membrane</location>
        <topology evidence="1 12">Multi-pass membrane protein</topology>
    </subcellularLocation>
</comment>
<keyword evidence="4" id="KW-0410">Iron transport</keyword>
<evidence type="ECO:0000256" key="9">
    <source>
        <dbReference type="ARBA" id="ARBA00023077"/>
    </source>
</evidence>
<evidence type="ECO:0000313" key="14">
    <source>
        <dbReference type="EMBL" id="WEK33356.1"/>
    </source>
</evidence>
<keyword evidence="7" id="KW-0408">Iron</keyword>
<dbReference type="Proteomes" id="UP001216329">
    <property type="component" value="Chromosome"/>
</dbReference>
<evidence type="ECO:0000256" key="1">
    <source>
        <dbReference type="ARBA" id="ARBA00004571"/>
    </source>
</evidence>
<dbReference type="GO" id="GO:0015344">
    <property type="term" value="F:siderophore uptake transmembrane transporter activity"/>
    <property type="evidence" value="ECO:0007669"/>
    <property type="project" value="TreeGrafter"/>
</dbReference>
<dbReference type="InterPro" id="IPR036942">
    <property type="entry name" value="Beta-barrel_TonB_sf"/>
</dbReference>
<feature type="domain" description="TonB-dependent receptor-like beta-barrel" evidence="13">
    <location>
        <begin position="3"/>
        <end position="214"/>
    </location>
</feature>
<protein>
    <submittedName>
        <fullName evidence="14">TonB-dependent receptor</fullName>
    </submittedName>
</protein>
<evidence type="ECO:0000256" key="12">
    <source>
        <dbReference type="PROSITE-ProRule" id="PRU01360"/>
    </source>
</evidence>
<dbReference type="InterPro" id="IPR000531">
    <property type="entry name" value="Beta-barrel_TonB"/>
</dbReference>
<keyword evidence="8" id="KW-0406">Ion transport</keyword>
<dbReference type="AlphaFoldDB" id="A0AAJ5WK42"/>